<evidence type="ECO:0000313" key="3">
    <source>
        <dbReference type="Proteomes" id="UP000291562"/>
    </source>
</evidence>
<dbReference type="AlphaFoldDB" id="A0A411HPK1"/>
<keyword evidence="3" id="KW-1185">Reference proteome</keyword>
<dbReference type="Gene3D" id="3.30.450.30">
    <property type="entry name" value="Dynein light chain 2a, cytoplasmic"/>
    <property type="match status" value="1"/>
</dbReference>
<evidence type="ECO:0000259" key="1">
    <source>
        <dbReference type="SMART" id="SM00960"/>
    </source>
</evidence>
<evidence type="ECO:0000313" key="2">
    <source>
        <dbReference type="EMBL" id="QBB72413.1"/>
    </source>
</evidence>
<dbReference type="Proteomes" id="UP000291562">
    <property type="component" value="Chromosome"/>
</dbReference>
<name>A0A411HPK1_9GAMM</name>
<protein>
    <submittedName>
        <fullName evidence="2">Roadblock/LC7 domain-containing protein</fullName>
    </submittedName>
</protein>
<dbReference type="OrthoDB" id="5986230at2"/>
<organism evidence="2 3">
    <name type="scientific">Pseudolysobacter antarcticus</name>
    <dbReference type="NCBI Taxonomy" id="2511995"/>
    <lineage>
        <taxon>Bacteria</taxon>
        <taxon>Pseudomonadati</taxon>
        <taxon>Pseudomonadota</taxon>
        <taxon>Gammaproteobacteria</taxon>
        <taxon>Lysobacterales</taxon>
        <taxon>Rhodanobacteraceae</taxon>
        <taxon>Pseudolysobacter</taxon>
    </lineage>
</organism>
<proteinExistence type="predicted"/>
<dbReference type="SUPFAM" id="SSF103196">
    <property type="entry name" value="Roadblock/LC7 domain"/>
    <property type="match status" value="1"/>
</dbReference>
<sequence>MTVPADLLGRTETAICQKLIDALLQTHTDISGALVSSIDGFEVAANLPGKISAARLAAMTSSLLALGEAVGNESAVGACRDIVIDASGGRVLLMDIPHPTRKLLLTVLCNTRVTLGQVLWAARNCRQEIGQRLGN</sequence>
<dbReference type="KEGG" id="xbc:ELE36_19695"/>
<accession>A0A411HPK1</accession>
<feature type="domain" description="Roadblock/LAMTOR2" evidence="1">
    <location>
        <begin position="17"/>
        <end position="109"/>
    </location>
</feature>
<dbReference type="Pfam" id="PF03259">
    <property type="entry name" value="Robl_LC7"/>
    <property type="match status" value="1"/>
</dbReference>
<dbReference type="InterPro" id="IPR004942">
    <property type="entry name" value="Roadblock/LAMTOR2_dom"/>
</dbReference>
<reference evidence="2 3" key="1">
    <citation type="submission" date="2019-01" db="EMBL/GenBank/DDBJ databases">
        <title>Pseudolysobacter antarctica gen. nov., sp. nov., isolated from Fildes Peninsula, Antarctica.</title>
        <authorList>
            <person name="Wei Z."/>
            <person name="Peng F."/>
        </authorList>
    </citation>
    <scope>NUCLEOTIDE SEQUENCE [LARGE SCALE GENOMIC DNA]</scope>
    <source>
        <strain evidence="2 3">AQ6-296</strain>
    </source>
</reference>
<gene>
    <name evidence="2" type="ORF">ELE36_19695</name>
</gene>
<dbReference type="RefSeq" id="WP_129836347.1">
    <property type="nucleotide sequence ID" value="NZ_CP035704.1"/>
</dbReference>
<dbReference type="EMBL" id="CP035704">
    <property type="protein sequence ID" value="QBB72413.1"/>
    <property type="molecule type" value="Genomic_DNA"/>
</dbReference>
<dbReference type="SMART" id="SM00960">
    <property type="entry name" value="Robl_LC7"/>
    <property type="match status" value="1"/>
</dbReference>